<dbReference type="Proteomes" id="UP000662904">
    <property type="component" value="Chromosome"/>
</dbReference>
<dbReference type="GO" id="GO:0005975">
    <property type="term" value="P:carbohydrate metabolic process"/>
    <property type="evidence" value="ECO:0007669"/>
    <property type="project" value="InterPro"/>
</dbReference>
<dbReference type="SUPFAM" id="SSF100950">
    <property type="entry name" value="NagB/RpiA/CoA transferase-like"/>
    <property type="match status" value="1"/>
</dbReference>
<evidence type="ECO:0000259" key="5">
    <source>
        <dbReference type="Pfam" id="PF01182"/>
    </source>
</evidence>
<dbReference type="NCBIfam" id="NF001684">
    <property type="entry name" value="PRK00443.1-4"/>
    <property type="match status" value="1"/>
</dbReference>
<dbReference type="GO" id="GO:0006043">
    <property type="term" value="P:glucosamine catabolic process"/>
    <property type="evidence" value="ECO:0007669"/>
    <property type="project" value="TreeGrafter"/>
</dbReference>
<keyword evidence="3 4" id="KW-0119">Carbohydrate metabolism</keyword>
<dbReference type="Gene3D" id="3.40.50.1360">
    <property type="match status" value="1"/>
</dbReference>
<comment type="catalytic activity">
    <reaction evidence="1 4">
        <text>alpha-D-glucosamine 6-phosphate + H2O = beta-D-fructose 6-phosphate + NH4(+)</text>
        <dbReference type="Rhea" id="RHEA:12172"/>
        <dbReference type="ChEBI" id="CHEBI:15377"/>
        <dbReference type="ChEBI" id="CHEBI:28938"/>
        <dbReference type="ChEBI" id="CHEBI:57634"/>
        <dbReference type="ChEBI" id="CHEBI:75989"/>
        <dbReference type="EC" id="3.5.99.6"/>
    </reaction>
</comment>
<comment type="function">
    <text evidence="4">Catalyzes the reversible isomerization-deamination of glucosamine 6-phosphate (GlcN6P) to form fructose 6-phosphate (Fru6P) and ammonium ion.</text>
</comment>
<dbReference type="EC" id="3.5.99.6" evidence="4"/>
<organism evidence="6 7">
    <name type="scientific">Koleobacter methoxysyntrophicus</name>
    <dbReference type="NCBI Taxonomy" id="2751313"/>
    <lineage>
        <taxon>Bacteria</taxon>
        <taxon>Bacillati</taxon>
        <taxon>Bacillota</taxon>
        <taxon>Clostridia</taxon>
        <taxon>Koleobacterales</taxon>
        <taxon>Koleobacteraceae</taxon>
        <taxon>Koleobacter</taxon>
    </lineage>
</organism>
<evidence type="ECO:0000313" key="6">
    <source>
        <dbReference type="EMBL" id="QSQ10201.1"/>
    </source>
</evidence>
<reference evidence="6" key="1">
    <citation type="submission" date="2020-07" db="EMBL/GenBank/DDBJ databases">
        <title>Koleobacter methoxysyntrophicus gen. nov., sp. nov., a novel anaerobic bacterium isolated from deep subsurface oil field and proposal of Koleobacterales ord. nov. in the phylum Firmicutes.</title>
        <authorList>
            <person name="Sakamoto S."/>
            <person name="Tamaki H."/>
        </authorList>
    </citation>
    <scope>NUCLEOTIDE SEQUENCE</scope>
    <source>
        <strain evidence="6">NRmbB1</strain>
    </source>
</reference>
<evidence type="ECO:0000256" key="4">
    <source>
        <dbReference type="HAMAP-Rule" id="MF_01241"/>
    </source>
</evidence>
<dbReference type="FunFam" id="3.40.50.1360:FF:000003">
    <property type="entry name" value="Glucosamine-6-phosphate deaminase"/>
    <property type="match status" value="1"/>
</dbReference>
<dbReference type="GO" id="GO:0019262">
    <property type="term" value="P:N-acetylneuraminate catabolic process"/>
    <property type="evidence" value="ECO:0007669"/>
    <property type="project" value="UniProtKB-UniRule"/>
</dbReference>
<comment type="similarity">
    <text evidence="4">Belongs to the glucosamine/galactosamine-6-phosphate isomerase family. NagB subfamily.</text>
</comment>
<dbReference type="RefSeq" id="WP_206707512.1">
    <property type="nucleotide sequence ID" value="NZ_CP059066.1"/>
</dbReference>
<dbReference type="InterPro" id="IPR018321">
    <property type="entry name" value="Glucosamine6P_isomerase_CS"/>
</dbReference>
<dbReference type="PANTHER" id="PTHR11280">
    <property type="entry name" value="GLUCOSAMINE-6-PHOSPHATE ISOMERASE"/>
    <property type="match status" value="1"/>
</dbReference>
<dbReference type="InterPro" id="IPR006148">
    <property type="entry name" value="Glc/Gal-6P_isomerase"/>
</dbReference>
<dbReference type="GO" id="GO:0004342">
    <property type="term" value="F:glucosamine-6-phosphate deaminase activity"/>
    <property type="evidence" value="ECO:0007669"/>
    <property type="project" value="UniProtKB-UniRule"/>
</dbReference>
<dbReference type="GO" id="GO:0005737">
    <property type="term" value="C:cytoplasm"/>
    <property type="evidence" value="ECO:0007669"/>
    <property type="project" value="TreeGrafter"/>
</dbReference>
<comment type="pathway">
    <text evidence="4">Amino-sugar metabolism; N-acetylneuraminate degradation; D-fructose 6-phosphate from N-acetylneuraminate: step 5/5.</text>
</comment>
<dbReference type="KEGG" id="kme:H0A61_02601"/>
<name>A0A8A0RP69_9FIRM</name>
<feature type="active site" description="Proton acceptor; for ring-opening step" evidence="4">
    <location>
        <position position="139"/>
    </location>
</feature>
<dbReference type="InterPro" id="IPR004547">
    <property type="entry name" value="Glucosamine6P_isomerase"/>
</dbReference>
<gene>
    <name evidence="4 6" type="primary">nagB</name>
    <name evidence="6" type="ORF">H0A61_02601</name>
</gene>
<dbReference type="PANTHER" id="PTHR11280:SF5">
    <property type="entry name" value="GLUCOSAMINE-6-PHOSPHATE ISOMERASE"/>
    <property type="match status" value="1"/>
</dbReference>
<protein>
    <recommendedName>
        <fullName evidence="4">Glucosamine-6-phosphate deaminase</fullName>
        <ecNumber evidence="4">3.5.99.6</ecNumber>
    </recommendedName>
    <alternativeName>
        <fullName evidence="4">GlcN6P deaminase</fullName>
        <shortName evidence="4">GNPDA</shortName>
    </alternativeName>
    <alternativeName>
        <fullName evidence="4">Glucosamine-6-phosphate isomerase</fullName>
    </alternativeName>
</protein>
<proteinExistence type="inferred from homology"/>
<dbReference type="PROSITE" id="PS01161">
    <property type="entry name" value="GLC_GALNAC_ISOMERASE"/>
    <property type="match status" value="1"/>
</dbReference>
<sequence length="251" mass="28233">MKIIICKDYEHMSRFSADIVIEQIRQKPDSVIGLATGSTPLGMYKELIRQYKKGRVDFSKVVTFNLDEYLGLSPDHPQSYHYFMFNNFFNHINIKIENVNLPGGITAYNLDGVCREYDEKIEKAGGIDLQILGIGHNGHIGFNEPGKKLYTQTHIVSLSHETIKANSRFFDHIDEVPRKAITMGVGGIMRAKKILLLASGKDKAAIIKKAFSGIITTEIPASLLQLHKDILVILDKEAAKELKLDNKRFCA</sequence>
<dbReference type="EMBL" id="CP059066">
    <property type="protein sequence ID" value="QSQ10201.1"/>
    <property type="molecule type" value="Genomic_DNA"/>
</dbReference>
<dbReference type="HAMAP" id="MF_01241">
    <property type="entry name" value="GlcN6P_deamin"/>
    <property type="match status" value="1"/>
</dbReference>
<keyword evidence="2 4" id="KW-0378">Hydrolase</keyword>
<evidence type="ECO:0000256" key="3">
    <source>
        <dbReference type="ARBA" id="ARBA00023277"/>
    </source>
</evidence>
<feature type="active site" description="For ring-opening step" evidence="4">
    <location>
        <position position="144"/>
    </location>
</feature>
<comment type="caution">
    <text evidence="4">Lacks conserved residue(s) required for the propagation of feature annotation.</text>
</comment>
<dbReference type="GO" id="GO:0042802">
    <property type="term" value="F:identical protein binding"/>
    <property type="evidence" value="ECO:0007669"/>
    <property type="project" value="TreeGrafter"/>
</dbReference>
<feature type="active site" description="Proton acceptor; for enolization step" evidence="4">
    <location>
        <position position="67"/>
    </location>
</feature>
<dbReference type="NCBIfam" id="TIGR00502">
    <property type="entry name" value="nagB"/>
    <property type="match status" value="1"/>
</dbReference>
<dbReference type="GO" id="GO:0006046">
    <property type="term" value="P:N-acetylglucosamine catabolic process"/>
    <property type="evidence" value="ECO:0007669"/>
    <property type="project" value="UniProtKB-UniRule"/>
</dbReference>
<dbReference type="InterPro" id="IPR037171">
    <property type="entry name" value="NagB/RpiA_transferase-like"/>
</dbReference>
<evidence type="ECO:0000256" key="1">
    <source>
        <dbReference type="ARBA" id="ARBA00000644"/>
    </source>
</evidence>
<feature type="domain" description="Glucosamine/galactosamine-6-phosphate isomerase" evidence="5">
    <location>
        <begin position="17"/>
        <end position="227"/>
    </location>
</feature>
<dbReference type="Pfam" id="PF01182">
    <property type="entry name" value="Glucosamine_iso"/>
    <property type="match status" value="1"/>
</dbReference>
<evidence type="ECO:0000256" key="2">
    <source>
        <dbReference type="ARBA" id="ARBA00022801"/>
    </source>
</evidence>
<evidence type="ECO:0000313" key="7">
    <source>
        <dbReference type="Proteomes" id="UP000662904"/>
    </source>
</evidence>
<dbReference type="CDD" id="cd01399">
    <property type="entry name" value="GlcN6P_deaminase"/>
    <property type="match status" value="1"/>
</dbReference>
<keyword evidence="7" id="KW-1185">Reference proteome</keyword>
<dbReference type="UniPathway" id="UPA00629">
    <property type="reaction ID" value="UER00684"/>
</dbReference>
<accession>A0A8A0RP69</accession>
<dbReference type="AlphaFoldDB" id="A0A8A0RP69"/>
<feature type="active site" description="For ring-opening step" evidence="4">
    <location>
        <position position="137"/>
    </location>
</feature>